<dbReference type="InterPro" id="IPR002347">
    <property type="entry name" value="SDR_fam"/>
</dbReference>
<feature type="domain" description="Ketoreductase" evidence="4">
    <location>
        <begin position="6"/>
        <end position="196"/>
    </location>
</feature>
<keyword evidence="2" id="KW-0560">Oxidoreductase</keyword>
<dbReference type="InterPro" id="IPR036291">
    <property type="entry name" value="NAD(P)-bd_dom_sf"/>
</dbReference>
<dbReference type="EMBL" id="CP011253">
    <property type="protein sequence ID" value="AKC70041.1"/>
    <property type="molecule type" value="Genomic_DNA"/>
</dbReference>
<dbReference type="SUPFAM" id="SSF51735">
    <property type="entry name" value="NAD(P)-binding Rossmann-fold domains"/>
    <property type="match status" value="1"/>
</dbReference>
<name>A0A0E3YCZ1_9BURK</name>
<proteinExistence type="inferred from homology"/>
<dbReference type="HOGENOM" id="CLU_010194_42_0_4"/>
<dbReference type="PROSITE" id="PS00061">
    <property type="entry name" value="ADH_SHORT"/>
    <property type="match status" value="1"/>
</dbReference>
<dbReference type="InterPro" id="IPR057326">
    <property type="entry name" value="KR_dom"/>
</dbReference>
<dbReference type="PANTHER" id="PTHR43658">
    <property type="entry name" value="SHORT-CHAIN DEHYDROGENASE/REDUCTASE"/>
    <property type="match status" value="1"/>
</dbReference>
<gene>
    <name evidence="5" type="ORF">MB84_11960</name>
</gene>
<protein>
    <submittedName>
        <fullName evidence="5">3-hydroxy-2-methylbutyryl-CoA dehydrogenase</fullName>
    </submittedName>
</protein>
<organism evidence="5 6">
    <name type="scientific">Pandoraea oxalativorans</name>
    <dbReference type="NCBI Taxonomy" id="573737"/>
    <lineage>
        <taxon>Bacteria</taxon>
        <taxon>Pseudomonadati</taxon>
        <taxon>Pseudomonadota</taxon>
        <taxon>Betaproteobacteria</taxon>
        <taxon>Burkholderiales</taxon>
        <taxon>Burkholderiaceae</taxon>
        <taxon>Pandoraea</taxon>
    </lineage>
</organism>
<comment type="similarity">
    <text evidence="1 3">Belongs to the short-chain dehydrogenases/reductases (SDR) family.</text>
</comment>
<evidence type="ECO:0000313" key="6">
    <source>
        <dbReference type="Proteomes" id="UP000035050"/>
    </source>
</evidence>
<evidence type="ECO:0000256" key="1">
    <source>
        <dbReference type="ARBA" id="ARBA00006484"/>
    </source>
</evidence>
<dbReference type="KEGG" id="pox:MB84_11960"/>
<evidence type="ECO:0000256" key="3">
    <source>
        <dbReference type="RuleBase" id="RU000363"/>
    </source>
</evidence>
<dbReference type="PATRIC" id="fig|573737.6.peg.3276"/>
<dbReference type="Pfam" id="PF00106">
    <property type="entry name" value="adh_short"/>
    <property type="match status" value="1"/>
</dbReference>
<keyword evidence="6" id="KW-1185">Reference proteome</keyword>
<evidence type="ECO:0000313" key="5">
    <source>
        <dbReference type="EMBL" id="AKC70041.1"/>
    </source>
</evidence>
<dbReference type="Gene3D" id="3.40.50.720">
    <property type="entry name" value="NAD(P)-binding Rossmann-like Domain"/>
    <property type="match status" value="1"/>
</dbReference>
<dbReference type="PRINTS" id="PR00081">
    <property type="entry name" value="GDHRDH"/>
</dbReference>
<dbReference type="Proteomes" id="UP000035050">
    <property type="component" value="Chromosome"/>
</dbReference>
<evidence type="ECO:0000256" key="2">
    <source>
        <dbReference type="ARBA" id="ARBA00023002"/>
    </source>
</evidence>
<dbReference type="InterPro" id="IPR020904">
    <property type="entry name" value="Sc_DH/Rdtase_CS"/>
</dbReference>
<evidence type="ECO:0000259" key="4">
    <source>
        <dbReference type="SMART" id="SM00822"/>
    </source>
</evidence>
<dbReference type="PANTHER" id="PTHR43658:SF8">
    <property type="entry name" value="17-BETA-HYDROXYSTEROID DEHYDROGENASE 14-RELATED"/>
    <property type="match status" value="1"/>
</dbReference>
<sequence>MQIKDRVFLVTGASSGLGAATARMFVDAGAKVVLGDINAEAGAKQADALGEAARFVTTDITREDDVQRLVNTAKNAFGTLNGVVNCAGMVIGERILGKQGPHRLESFARVINVNLIGTFNVLRIAAAAMAEGEADAEGERGVVVNTASVAAFDGQIGQAAYAASKGGVAALTLPAARELARLGVRVVTVAPGIFETPMMAGMTPEVQAALGASVPFPPRLGRPSEYAALVRHIVENTMINGEVIRLDGALRMAPK</sequence>
<dbReference type="OrthoDB" id="9794138at2"/>
<dbReference type="AlphaFoldDB" id="A0A0E3YCZ1"/>
<dbReference type="RefSeq" id="WP_046291303.1">
    <property type="nucleotide sequence ID" value="NZ_CP011253.3"/>
</dbReference>
<dbReference type="GO" id="GO:0016491">
    <property type="term" value="F:oxidoreductase activity"/>
    <property type="evidence" value="ECO:0007669"/>
    <property type="project" value="UniProtKB-KW"/>
</dbReference>
<dbReference type="PRINTS" id="PR00080">
    <property type="entry name" value="SDRFAMILY"/>
</dbReference>
<reference evidence="5" key="1">
    <citation type="submission" date="2016-06" db="EMBL/GenBank/DDBJ databases">
        <title>Pandoraea oxalativorans DSM 23570 Genome Sequencing.</title>
        <authorList>
            <person name="Ee R."/>
            <person name="Lim Y.-L."/>
            <person name="Yong D."/>
            <person name="Yin W.-F."/>
            <person name="Chan K.-G."/>
        </authorList>
    </citation>
    <scope>NUCLEOTIDE SEQUENCE</scope>
    <source>
        <strain evidence="5">DSM 23570</strain>
    </source>
</reference>
<dbReference type="FunFam" id="3.40.50.720:FF:000215">
    <property type="entry name" value="3-hydroxyacyl-CoA dehydrogenase type-2"/>
    <property type="match status" value="1"/>
</dbReference>
<dbReference type="SMART" id="SM00822">
    <property type="entry name" value="PKS_KR"/>
    <property type="match status" value="1"/>
</dbReference>
<accession>A0A0E3YCZ1</accession>